<feature type="transmembrane region" description="Helical" evidence="3">
    <location>
        <begin position="323"/>
        <end position="342"/>
    </location>
</feature>
<dbReference type="GO" id="GO:0005886">
    <property type="term" value="C:plasma membrane"/>
    <property type="evidence" value="ECO:0007669"/>
    <property type="project" value="UniProtKB-SubCell"/>
</dbReference>
<feature type="transmembrane region" description="Helical" evidence="3">
    <location>
        <begin position="348"/>
        <end position="368"/>
    </location>
</feature>
<feature type="transmembrane region" description="Helical" evidence="3">
    <location>
        <begin position="66"/>
        <end position="84"/>
    </location>
</feature>
<dbReference type="Pfam" id="PF07690">
    <property type="entry name" value="MFS_1"/>
    <property type="match status" value="1"/>
</dbReference>
<evidence type="ECO:0000256" key="2">
    <source>
        <dbReference type="ARBA" id="ARBA00022475"/>
    </source>
</evidence>
<dbReference type="AlphaFoldDB" id="A0A0F7SSR4"/>
<protein>
    <submittedName>
        <fullName evidence="4">Major facilitator superfamily domain, general substrate transporter</fullName>
    </submittedName>
</protein>
<feature type="transmembrane region" description="Helical" evidence="3">
    <location>
        <begin position="259"/>
        <end position="282"/>
    </location>
</feature>
<dbReference type="InterPro" id="IPR011701">
    <property type="entry name" value="MFS"/>
</dbReference>
<evidence type="ECO:0000313" key="4">
    <source>
        <dbReference type="EMBL" id="CED85227.1"/>
    </source>
</evidence>
<dbReference type="SUPFAM" id="SSF103473">
    <property type="entry name" value="MFS general substrate transporter"/>
    <property type="match status" value="1"/>
</dbReference>
<organism evidence="4">
    <name type="scientific">Phaffia rhodozyma</name>
    <name type="common">Yeast</name>
    <name type="synonym">Xanthophyllomyces dendrorhous</name>
    <dbReference type="NCBI Taxonomy" id="264483"/>
    <lineage>
        <taxon>Eukaryota</taxon>
        <taxon>Fungi</taxon>
        <taxon>Dikarya</taxon>
        <taxon>Basidiomycota</taxon>
        <taxon>Agaricomycotina</taxon>
        <taxon>Tremellomycetes</taxon>
        <taxon>Cystofilobasidiales</taxon>
        <taxon>Mrakiaceae</taxon>
        <taxon>Phaffia</taxon>
    </lineage>
</organism>
<dbReference type="GO" id="GO:0022857">
    <property type="term" value="F:transmembrane transporter activity"/>
    <property type="evidence" value="ECO:0007669"/>
    <property type="project" value="InterPro"/>
</dbReference>
<feature type="transmembrane region" description="Helical" evidence="3">
    <location>
        <begin position="380"/>
        <end position="405"/>
    </location>
</feature>
<feature type="transmembrane region" description="Helical" evidence="3">
    <location>
        <begin position="26"/>
        <end position="46"/>
    </location>
</feature>
<dbReference type="PANTHER" id="PTHR43702:SF3">
    <property type="entry name" value="PROTEIN TSGA"/>
    <property type="match status" value="1"/>
</dbReference>
<evidence type="ECO:0000256" key="3">
    <source>
        <dbReference type="SAM" id="Phobius"/>
    </source>
</evidence>
<feature type="transmembrane region" description="Helical" evidence="3">
    <location>
        <begin position="96"/>
        <end position="118"/>
    </location>
</feature>
<sequence length="483" mass="52679">MAGGAAGPMPASVNPFKTRLMPKEYYSAYALVTSLFFLWGFCYGLLDVLNKHFQDVLNISKLESTGLQVAYFGIGYFLFSPIAGEVLKRYGYKKCIIMGLCLYSLGAILFWPVAHFAGKSSNNAIFGGFVVCTGVVACGLATLEVCANSYVSCMPPAEPAAFRLLFSQSFNGVASFIGPFIASKYFFTGEHANSLTTVQFVYLAVAAMGAIIAVIFAIVRLPEVSEAELQEQAEVAVANMPEAQRNQLQKPFYKQIRPILGAVAQFAYVGAQVTIGTFFINYATDSADFSKPKASNFLSYALIIFTVFRFVFTGLLSIFSAPLLLAVCAILCTVFTVLTAVIHGTVGVICLMVIYAMMAIQYPVIFVLSTEGLGRHTRRAAALLVCGVSGGAVFPPIQGALAIKFGTRQSFWLPVPAFIYVVGFSLWIWKTKGCYILVANELNNQAKLRGEVRTERVSDYENDLSEKKIAEDEQVEVVDTVKY</sequence>
<dbReference type="PANTHER" id="PTHR43702">
    <property type="entry name" value="L-FUCOSE-PROTON SYMPORTER"/>
    <property type="match status" value="1"/>
</dbReference>
<dbReference type="InterPro" id="IPR050375">
    <property type="entry name" value="MFS_TsgA-like"/>
</dbReference>
<feature type="transmembrane region" description="Helical" evidence="3">
    <location>
        <begin position="164"/>
        <end position="187"/>
    </location>
</feature>
<accession>A0A0F7SSR4</accession>
<keyword evidence="2" id="KW-1003">Cell membrane</keyword>
<reference evidence="4" key="1">
    <citation type="submission" date="2014-08" db="EMBL/GenBank/DDBJ databases">
        <authorList>
            <person name="Sharma Rahul"/>
            <person name="Thines Marco"/>
        </authorList>
    </citation>
    <scope>NUCLEOTIDE SEQUENCE</scope>
</reference>
<dbReference type="InterPro" id="IPR036259">
    <property type="entry name" value="MFS_trans_sf"/>
</dbReference>
<feature type="transmembrane region" description="Helical" evidence="3">
    <location>
        <begin position="297"/>
        <end position="316"/>
    </location>
</feature>
<proteinExistence type="predicted"/>
<dbReference type="EMBL" id="LN483332">
    <property type="protein sequence ID" value="CED85227.1"/>
    <property type="molecule type" value="Genomic_DNA"/>
</dbReference>
<name>A0A0F7SSR4_PHARH</name>
<feature type="transmembrane region" description="Helical" evidence="3">
    <location>
        <begin position="199"/>
        <end position="219"/>
    </location>
</feature>
<feature type="transmembrane region" description="Helical" evidence="3">
    <location>
        <begin position="411"/>
        <end position="429"/>
    </location>
</feature>
<feature type="transmembrane region" description="Helical" evidence="3">
    <location>
        <begin position="124"/>
        <end position="143"/>
    </location>
</feature>
<evidence type="ECO:0000256" key="1">
    <source>
        <dbReference type="ARBA" id="ARBA00004429"/>
    </source>
</evidence>
<dbReference type="Gene3D" id="1.20.1250.20">
    <property type="entry name" value="MFS general substrate transporter like domains"/>
    <property type="match status" value="2"/>
</dbReference>
<keyword evidence="3" id="KW-1133">Transmembrane helix</keyword>
<keyword evidence="3" id="KW-0472">Membrane</keyword>
<comment type="subcellular location">
    <subcellularLocation>
        <location evidence="1">Cell inner membrane</location>
        <topology evidence="1">Multi-pass membrane protein</topology>
    </subcellularLocation>
</comment>
<keyword evidence="3" id="KW-0812">Transmembrane</keyword>